<feature type="transmembrane region" description="Helical" evidence="11">
    <location>
        <begin position="171"/>
        <end position="196"/>
    </location>
</feature>
<dbReference type="PANTHER" id="PTHR24232">
    <property type="entry name" value="G-PROTEIN COUPLED RECEPTOR"/>
    <property type="match status" value="1"/>
</dbReference>
<keyword evidence="13" id="KW-1185">Reference proteome</keyword>
<evidence type="ECO:0000256" key="8">
    <source>
        <dbReference type="ARBA" id="ARBA00023180"/>
    </source>
</evidence>
<dbReference type="AlphaFoldDB" id="A0A3Q0H0D9"/>
<feature type="transmembrane region" description="Helical" evidence="11">
    <location>
        <begin position="217"/>
        <end position="240"/>
    </location>
</feature>
<comment type="subcellular location">
    <subcellularLocation>
        <location evidence="1">Cell membrane</location>
        <topology evidence="1">Multi-pass membrane protein</topology>
    </subcellularLocation>
</comment>
<comment type="similarity">
    <text evidence="10">Belongs to the G-protein coupled receptor 1 family.</text>
</comment>
<keyword evidence="3 10" id="KW-0812">Transmembrane</keyword>
<dbReference type="InterPro" id="IPR044734">
    <property type="entry name" value="GPR35_7tmA"/>
</dbReference>
<dbReference type="PROSITE" id="PS50262">
    <property type="entry name" value="G_PROTEIN_RECEP_F1_2"/>
    <property type="match status" value="1"/>
</dbReference>
<evidence type="ECO:0000256" key="9">
    <source>
        <dbReference type="ARBA" id="ARBA00023224"/>
    </source>
</evidence>
<dbReference type="CDD" id="cd15164">
    <property type="entry name" value="7tmA_GPR35-like"/>
    <property type="match status" value="1"/>
</dbReference>
<protein>
    <submittedName>
        <fullName evidence="14">G-protein coupled receptor 35-like</fullName>
    </submittedName>
</protein>
<feature type="transmembrane region" description="Helical" evidence="11">
    <location>
        <begin position="134"/>
        <end position="151"/>
    </location>
</feature>
<keyword evidence="6 11" id="KW-0472">Membrane</keyword>
<keyword evidence="5 10" id="KW-0297">G-protein coupled receptor</keyword>
<dbReference type="GO" id="GO:0007200">
    <property type="term" value="P:phospholipase C-activating G protein-coupled receptor signaling pathway"/>
    <property type="evidence" value="ECO:0007669"/>
    <property type="project" value="TreeGrafter"/>
</dbReference>
<dbReference type="PRINTS" id="PR00237">
    <property type="entry name" value="GPCRRHODOPSN"/>
</dbReference>
<dbReference type="GO" id="GO:0005886">
    <property type="term" value="C:plasma membrane"/>
    <property type="evidence" value="ECO:0007669"/>
    <property type="project" value="UniProtKB-SubCell"/>
</dbReference>
<name>A0A3Q0H0D9_ALLSI</name>
<evidence type="ECO:0000313" key="14">
    <source>
        <dbReference type="RefSeq" id="XP_025065207.1"/>
    </source>
</evidence>
<dbReference type="KEGG" id="asn:112551001"/>
<keyword evidence="9 10" id="KW-0807">Transducer</keyword>
<feature type="transmembrane region" description="Helical" evidence="11">
    <location>
        <begin position="24"/>
        <end position="45"/>
    </location>
</feature>
<feature type="transmembrane region" description="Helical" evidence="11">
    <location>
        <begin position="260"/>
        <end position="282"/>
    </location>
</feature>
<keyword evidence="8" id="KW-0325">Glycoprotein</keyword>
<dbReference type="SUPFAM" id="SSF81321">
    <property type="entry name" value="Family A G protein-coupled receptor-like"/>
    <property type="match status" value="1"/>
</dbReference>
<feature type="transmembrane region" description="Helical" evidence="11">
    <location>
        <begin position="57"/>
        <end position="79"/>
    </location>
</feature>
<proteinExistence type="inferred from homology"/>
<organism evidence="13 14">
    <name type="scientific">Alligator sinensis</name>
    <name type="common">Chinese alligator</name>
    <dbReference type="NCBI Taxonomy" id="38654"/>
    <lineage>
        <taxon>Eukaryota</taxon>
        <taxon>Metazoa</taxon>
        <taxon>Chordata</taxon>
        <taxon>Craniata</taxon>
        <taxon>Vertebrata</taxon>
        <taxon>Euteleostomi</taxon>
        <taxon>Archelosauria</taxon>
        <taxon>Archosauria</taxon>
        <taxon>Crocodylia</taxon>
        <taxon>Alligatoridae</taxon>
        <taxon>Alligatorinae</taxon>
        <taxon>Alligator</taxon>
    </lineage>
</organism>
<evidence type="ECO:0000256" key="7">
    <source>
        <dbReference type="ARBA" id="ARBA00023170"/>
    </source>
</evidence>
<evidence type="ECO:0000256" key="10">
    <source>
        <dbReference type="RuleBase" id="RU000688"/>
    </source>
</evidence>
<evidence type="ECO:0000313" key="13">
    <source>
        <dbReference type="Proteomes" id="UP000189705"/>
    </source>
</evidence>
<feature type="transmembrane region" description="Helical" evidence="11">
    <location>
        <begin position="91"/>
        <end position="113"/>
    </location>
</feature>
<evidence type="ECO:0000256" key="3">
    <source>
        <dbReference type="ARBA" id="ARBA00022692"/>
    </source>
</evidence>
<gene>
    <name evidence="14" type="primary">LOC112551001</name>
</gene>
<dbReference type="PANTHER" id="PTHR24232:SF97">
    <property type="entry name" value="G-PROTEIN COUPLED RECEPTORS FAMILY 1 PROFILE DOMAIN-CONTAINING PROTEIN"/>
    <property type="match status" value="1"/>
</dbReference>
<evidence type="ECO:0000259" key="12">
    <source>
        <dbReference type="PROSITE" id="PS50262"/>
    </source>
</evidence>
<accession>A0A3Q0H0D9</accession>
<evidence type="ECO:0000256" key="1">
    <source>
        <dbReference type="ARBA" id="ARBA00004651"/>
    </source>
</evidence>
<keyword evidence="2" id="KW-1003">Cell membrane</keyword>
<dbReference type="InParanoid" id="A0A3Q0H0D9"/>
<dbReference type="Pfam" id="PF00001">
    <property type="entry name" value="7tm_1"/>
    <property type="match status" value="1"/>
</dbReference>
<dbReference type="GO" id="GO:0004950">
    <property type="term" value="F:chemokine receptor activity"/>
    <property type="evidence" value="ECO:0007669"/>
    <property type="project" value="InterPro"/>
</dbReference>
<dbReference type="RefSeq" id="XP_025065207.1">
    <property type="nucleotide sequence ID" value="XM_025209422.1"/>
</dbReference>
<evidence type="ECO:0000256" key="4">
    <source>
        <dbReference type="ARBA" id="ARBA00022989"/>
    </source>
</evidence>
<evidence type="ECO:0000256" key="11">
    <source>
        <dbReference type="SAM" id="Phobius"/>
    </source>
</evidence>
<evidence type="ECO:0000256" key="5">
    <source>
        <dbReference type="ARBA" id="ARBA00023040"/>
    </source>
</evidence>
<dbReference type="InterPro" id="IPR017452">
    <property type="entry name" value="GPCR_Rhodpsn_7TM"/>
</dbReference>
<dbReference type="GeneID" id="112551001"/>
<dbReference type="GO" id="GO:0035025">
    <property type="term" value="P:positive regulation of Rho protein signal transduction"/>
    <property type="evidence" value="ECO:0007669"/>
    <property type="project" value="TreeGrafter"/>
</dbReference>
<dbReference type="InterPro" id="IPR000276">
    <property type="entry name" value="GPCR_Rhodpsn"/>
</dbReference>
<sequence length="315" mass="36363">MTTNATNCTMEQIKFHYYIKLIPLFFHIPIFIFGAIFNALALWVFCCKLVKRTETKIYMINLVIADCSLVCVLPFLIYFHQKNWPRDEACLAVEIMYMVNMLMSIYIITAITVDRYIAIKHPLKAKSLRSPLKAAVTCGLLWLLVIISLYLRRRSVNESICLQKISTRPTIFLPFLFVFGFLIPLIILSSCSIQIIKTLRKRIHTNPHEKKIFQKSIYVVSANMTVFIVCFSPFCIGEFARFVMENGTVSCFAIQNVRNFNYIAMCIANSNCCLDTFCYYFVAKEFQEAFFFSKSNCSGTNQTCSSQRQINVTVM</sequence>
<evidence type="ECO:0000256" key="6">
    <source>
        <dbReference type="ARBA" id="ARBA00023136"/>
    </source>
</evidence>
<reference evidence="14" key="1">
    <citation type="submission" date="2025-08" db="UniProtKB">
        <authorList>
            <consortium name="RefSeq"/>
        </authorList>
    </citation>
    <scope>IDENTIFICATION</scope>
</reference>
<keyword evidence="7 10" id="KW-0675">Receptor</keyword>
<feature type="domain" description="G-protein coupled receptors family 1 profile" evidence="12">
    <location>
        <begin position="37"/>
        <end position="279"/>
    </location>
</feature>
<dbReference type="FunFam" id="1.20.1070.10:FF:000142">
    <property type="entry name" value="G protein-coupled receptor 55"/>
    <property type="match status" value="1"/>
</dbReference>
<keyword evidence="4 11" id="KW-1133">Transmembrane helix</keyword>
<dbReference type="Gene3D" id="1.20.1070.10">
    <property type="entry name" value="Rhodopsin 7-helix transmembrane proteins"/>
    <property type="match status" value="1"/>
</dbReference>
<dbReference type="Proteomes" id="UP000189705">
    <property type="component" value="Unplaced"/>
</dbReference>
<evidence type="ECO:0000256" key="2">
    <source>
        <dbReference type="ARBA" id="ARBA00022475"/>
    </source>
</evidence>
<dbReference type="PROSITE" id="PS00237">
    <property type="entry name" value="G_PROTEIN_RECEP_F1_1"/>
    <property type="match status" value="1"/>
</dbReference>